<dbReference type="OrthoDB" id="9807434at2"/>
<evidence type="ECO:0000256" key="6">
    <source>
        <dbReference type="ARBA" id="ARBA00047615"/>
    </source>
</evidence>
<dbReference type="GO" id="GO:0005737">
    <property type="term" value="C:cytoplasm"/>
    <property type="evidence" value="ECO:0007669"/>
    <property type="project" value="UniProtKB-SubCell"/>
</dbReference>
<keyword evidence="3 8" id="KW-0547">Nucleotide-binding</keyword>
<dbReference type="GO" id="GO:0005524">
    <property type="term" value="F:ATP binding"/>
    <property type="evidence" value="ECO:0007669"/>
    <property type="project" value="UniProtKB-UniRule"/>
</dbReference>
<keyword evidence="5 8" id="KW-0067">ATP-binding</keyword>
<dbReference type="CDD" id="cd02020">
    <property type="entry name" value="CMPK"/>
    <property type="match status" value="1"/>
</dbReference>
<proteinExistence type="inferred from homology"/>
<evidence type="ECO:0000259" key="10">
    <source>
        <dbReference type="Pfam" id="PF02224"/>
    </source>
</evidence>
<feature type="compositionally biased region" description="Basic and acidic residues" evidence="9">
    <location>
        <begin position="227"/>
        <end position="237"/>
    </location>
</feature>
<evidence type="ECO:0000313" key="11">
    <source>
        <dbReference type="EMBL" id="OXM50331.1"/>
    </source>
</evidence>
<feature type="domain" description="Cytidylate kinase" evidence="10">
    <location>
        <begin position="14"/>
        <end position="220"/>
    </location>
</feature>
<comment type="caution">
    <text evidence="11">The sequence shown here is derived from an EMBL/GenBank/DDBJ whole genome shotgun (WGS) entry which is preliminary data.</text>
</comment>
<dbReference type="NCBIfam" id="TIGR00017">
    <property type="entry name" value="cmk"/>
    <property type="match status" value="1"/>
</dbReference>
<keyword evidence="4 8" id="KW-0418">Kinase</keyword>
<dbReference type="EC" id="2.7.4.25" evidence="8"/>
<comment type="catalytic activity">
    <reaction evidence="6 8">
        <text>dCMP + ATP = dCDP + ADP</text>
        <dbReference type="Rhea" id="RHEA:25094"/>
        <dbReference type="ChEBI" id="CHEBI:30616"/>
        <dbReference type="ChEBI" id="CHEBI:57566"/>
        <dbReference type="ChEBI" id="CHEBI:58593"/>
        <dbReference type="ChEBI" id="CHEBI:456216"/>
        <dbReference type="EC" id="2.7.4.25"/>
    </reaction>
</comment>
<evidence type="ECO:0000256" key="9">
    <source>
        <dbReference type="SAM" id="MobiDB-lite"/>
    </source>
</evidence>
<evidence type="ECO:0000256" key="1">
    <source>
        <dbReference type="ARBA" id="ARBA00009427"/>
    </source>
</evidence>
<reference evidence="11 12" key="1">
    <citation type="submission" date="2017-07" db="EMBL/GenBank/DDBJ databases">
        <title>Amycolatopsis thailandensis Genome sequencing and assembly.</title>
        <authorList>
            <person name="Kaur N."/>
            <person name="Mayilraj S."/>
        </authorList>
    </citation>
    <scope>NUCLEOTIDE SEQUENCE [LARGE SCALE GENOMIC DNA]</scope>
    <source>
        <strain evidence="11 12">JCM 16380</strain>
    </source>
</reference>
<evidence type="ECO:0000256" key="2">
    <source>
        <dbReference type="ARBA" id="ARBA00022679"/>
    </source>
</evidence>
<dbReference type="InterPro" id="IPR003136">
    <property type="entry name" value="Cytidylate_kin"/>
</dbReference>
<evidence type="ECO:0000256" key="4">
    <source>
        <dbReference type="ARBA" id="ARBA00022777"/>
    </source>
</evidence>
<keyword evidence="12" id="KW-1185">Reference proteome</keyword>
<dbReference type="HAMAP" id="MF_00238">
    <property type="entry name" value="Cytidyl_kinase_type1"/>
    <property type="match status" value="1"/>
</dbReference>
<dbReference type="SUPFAM" id="SSF52540">
    <property type="entry name" value="P-loop containing nucleoside triphosphate hydrolases"/>
    <property type="match status" value="1"/>
</dbReference>
<dbReference type="Proteomes" id="UP000215223">
    <property type="component" value="Unassembled WGS sequence"/>
</dbReference>
<evidence type="ECO:0000256" key="7">
    <source>
        <dbReference type="ARBA" id="ARBA00048478"/>
    </source>
</evidence>
<feature type="region of interest" description="Disordered" evidence="9">
    <location>
        <begin position="223"/>
        <end position="247"/>
    </location>
</feature>
<evidence type="ECO:0000256" key="3">
    <source>
        <dbReference type="ARBA" id="ARBA00022741"/>
    </source>
</evidence>
<dbReference type="Pfam" id="PF02224">
    <property type="entry name" value="Cytidylate_kin"/>
    <property type="match status" value="1"/>
</dbReference>
<gene>
    <name evidence="8" type="primary">cmk</name>
    <name evidence="11" type="ORF">CFP71_28285</name>
</gene>
<organism evidence="11 12">
    <name type="scientific">Amycolatopsis thailandensis</name>
    <dbReference type="NCBI Taxonomy" id="589330"/>
    <lineage>
        <taxon>Bacteria</taxon>
        <taxon>Bacillati</taxon>
        <taxon>Actinomycetota</taxon>
        <taxon>Actinomycetes</taxon>
        <taxon>Pseudonocardiales</taxon>
        <taxon>Pseudonocardiaceae</taxon>
        <taxon>Amycolatopsis</taxon>
    </lineage>
</organism>
<keyword evidence="2 8" id="KW-0808">Transferase</keyword>
<dbReference type="Gene3D" id="3.40.50.300">
    <property type="entry name" value="P-loop containing nucleotide triphosphate hydrolases"/>
    <property type="match status" value="1"/>
</dbReference>
<keyword evidence="8" id="KW-0963">Cytoplasm</keyword>
<dbReference type="GO" id="GO:0006220">
    <property type="term" value="P:pyrimidine nucleotide metabolic process"/>
    <property type="evidence" value="ECO:0007669"/>
    <property type="project" value="UniProtKB-UniRule"/>
</dbReference>
<dbReference type="InterPro" id="IPR011994">
    <property type="entry name" value="Cytidylate_kinase_dom"/>
</dbReference>
<comment type="subcellular location">
    <subcellularLocation>
        <location evidence="8">Cytoplasm</location>
    </subcellularLocation>
</comment>
<evidence type="ECO:0000256" key="5">
    <source>
        <dbReference type="ARBA" id="ARBA00022840"/>
    </source>
</evidence>
<dbReference type="AlphaFoldDB" id="A0A229RV14"/>
<sequence>MMAAGHPTTTETIVAVDGPAAAGKTTTSRVLMAIFGLRYLESGRIYRIIAAEALRRNLPPDDIAAIEALCEELLSETGPNTALASPRHTPDSLRSPAVTGLVPGVARIPGVRTHATALIRQWAADQAAPCIIEGRDIGTAVFPAAPVKFYLNATPEVRAERRVGQESGLSYPAVLQDILRRDYQDTTRASAPLIPARDAIEIDTTDLTIQQVIHRMATAYRARRGKDKPIRPARASDAELGNRGAVG</sequence>
<protein>
    <recommendedName>
        <fullName evidence="8">Cytidylate kinase</fullName>
        <shortName evidence="8">CK</shortName>
        <ecNumber evidence="8">2.7.4.25</ecNumber>
    </recommendedName>
    <alternativeName>
        <fullName evidence="8">Cytidine monophosphate kinase</fullName>
        <shortName evidence="8">CMP kinase</shortName>
    </alternativeName>
</protein>
<comment type="catalytic activity">
    <reaction evidence="7 8">
        <text>CMP + ATP = CDP + ADP</text>
        <dbReference type="Rhea" id="RHEA:11600"/>
        <dbReference type="ChEBI" id="CHEBI:30616"/>
        <dbReference type="ChEBI" id="CHEBI:58069"/>
        <dbReference type="ChEBI" id="CHEBI:60377"/>
        <dbReference type="ChEBI" id="CHEBI:456216"/>
        <dbReference type="EC" id="2.7.4.25"/>
    </reaction>
</comment>
<dbReference type="EMBL" id="NMQT01000102">
    <property type="protein sequence ID" value="OXM50331.1"/>
    <property type="molecule type" value="Genomic_DNA"/>
</dbReference>
<feature type="binding site" evidence="8">
    <location>
        <begin position="18"/>
        <end position="26"/>
    </location>
    <ligand>
        <name>ATP</name>
        <dbReference type="ChEBI" id="CHEBI:30616"/>
    </ligand>
</feature>
<evidence type="ECO:0000256" key="8">
    <source>
        <dbReference type="HAMAP-Rule" id="MF_00238"/>
    </source>
</evidence>
<evidence type="ECO:0000313" key="12">
    <source>
        <dbReference type="Proteomes" id="UP000215223"/>
    </source>
</evidence>
<comment type="similarity">
    <text evidence="1 8">Belongs to the cytidylate kinase family. Type 1 subfamily.</text>
</comment>
<dbReference type="GO" id="GO:0036431">
    <property type="term" value="F:dCMP kinase activity"/>
    <property type="evidence" value="ECO:0007669"/>
    <property type="project" value="InterPro"/>
</dbReference>
<accession>A0A229RV14</accession>
<dbReference type="GO" id="GO:0036430">
    <property type="term" value="F:CMP kinase activity"/>
    <property type="evidence" value="ECO:0007669"/>
    <property type="project" value="RHEA"/>
</dbReference>
<name>A0A229RV14_9PSEU</name>
<dbReference type="InterPro" id="IPR027417">
    <property type="entry name" value="P-loop_NTPase"/>
</dbReference>